<evidence type="ECO:0000313" key="2">
    <source>
        <dbReference type="EMBL" id="RHZ76052.1"/>
    </source>
</evidence>
<protein>
    <submittedName>
        <fullName evidence="2">Uncharacterized protein</fullName>
    </submittedName>
</protein>
<accession>A0A397IMJ9</accession>
<feature type="compositionally biased region" description="Low complexity" evidence="1">
    <location>
        <begin position="195"/>
        <end position="221"/>
    </location>
</feature>
<sequence>MKAKIVKAKVEGQKVNCRLEPGFLGLSMCTDKLLKRISGKISRKLTLEEKDSKFVKEETTAPLGLAVIPLTFTSNIKNNARLNNKKSITIPTEVLVEKYNSKLPNYILLGNNWFCDRKYDDDELQTYLPEIVTDAEDAWVRTTLRIKDLGWKVGTAINVYVNKRSIHDFYKLLPGKSKDESKTRDFVSSLPRRLNTSNSDTSSNSDISDSDSSNSSSSCSGSEDKHIYKTVAVIHPKRCRKGLAHASHNNHDTMEEYTQNFLEQFLKDHNVLRKYISPKNLYRRCIKCRRAYRFSVDTQLRYHQYCYPCSRKQAVLTIQRIFRSWYRRRIDRYACVKGGYVFEAYRRIENNFALDLRNRAFLSELERLTMFSTVDSLDRGSYANSIPLYIETTSLSFKRRPKSTKIESHISNV</sequence>
<evidence type="ECO:0000256" key="1">
    <source>
        <dbReference type="SAM" id="MobiDB-lite"/>
    </source>
</evidence>
<organism evidence="2 3">
    <name type="scientific">Diversispora epigaea</name>
    <dbReference type="NCBI Taxonomy" id="1348612"/>
    <lineage>
        <taxon>Eukaryota</taxon>
        <taxon>Fungi</taxon>
        <taxon>Fungi incertae sedis</taxon>
        <taxon>Mucoromycota</taxon>
        <taxon>Glomeromycotina</taxon>
        <taxon>Glomeromycetes</taxon>
        <taxon>Diversisporales</taxon>
        <taxon>Diversisporaceae</taxon>
        <taxon>Diversispora</taxon>
    </lineage>
</organism>
<dbReference type="AlphaFoldDB" id="A0A397IMJ9"/>
<proteinExistence type="predicted"/>
<evidence type="ECO:0000313" key="3">
    <source>
        <dbReference type="Proteomes" id="UP000266861"/>
    </source>
</evidence>
<comment type="caution">
    <text evidence="2">The sequence shown here is derived from an EMBL/GenBank/DDBJ whole genome shotgun (WGS) entry which is preliminary data.</text>
</comment>
<gene>
    <name evidence="2" type="ORF">Glove_207g18</name>
</gene>
<reference evidence="2 3" key="1">
    <citation type="submission" date="2018-08" db="EMBL/GenBank/DDBJ databases">
        <title>Genome and evolution of the arbuscular mycorrhizal fungus Diversispora epigaea (formerly Glomus versiforme) and its bacterial endosymbionts.</title>
        <authorList>
            <person name="Sun X."/>
            <person name="Fei Z."/>
            <person name="Harrison M."/>
        </authorList>
    </citation>
    <scope>NUCLEOTIDE SEQUENCE [LARGE SCALE GENOMIC DNA]</scope>
    <source>
        <strain evidence="2 3">IT104</strain>
    </source>
</reference>
<keyword evidence="3" id="KW-1185">Reference proteome</keyword>
<dbReference type="Proteomes" id="UP000266861">
    <property type="component" value="Unassembled WGS sequence"/>
</dbReference>
<name>A0A397IMJ9_9GLOM</name>
<feature type="region of interest" description="Disordered" evidence="1">
    <location>
        <begin position="178"/>
        <end position="222"/>
    </location>
</feature>
<dbReference type="EMBL" id="PQFF01000194">
    <property type="protein sequence ID" value="RHZ76052.1"/>
    <property type="molecule type" value="Genomic_DNA"/>
</dbReference>